<proteinExistence type="predicted"/>
<dbReference type="HOGENOM" id="CLU_091233_5_0_0"/>
<dbReference type="PANTHER" id="PTHR30154:SF55">
    <property type="entry name" value="HTH-TYPE TRANSCRIPTIONAL REGULATOR LRPB"/>
    <property type="match status" value="1"/>
</dbReference>
<dbReference type="InterPro" id="IPR000485">
    <property type="entry name" value="AsnC-type_HTH_dom"/>
</dbReference>
<reference evidence="5 6" key="2">
    <citation type="journal article" date="2012" name="Stand. Genomic Sci.">
        <title>Genome sequence of the moderately thermophilic, amino-acid-degrading and sulfur-reducing bacterium Thermovirga lienii type strain (Cas60314(T)).</title>
        <authorList>
            <person name="Goker M."/>
            <person name="Saunders E."/>
            <person name="Lapidus A."/>
            <person name="Nolan M."/>
            <person name="Lucas S."/>
            <person name="Hammon N."/>
            <person name="Deshpande S."/>
            <person name="Cheng J.F."/>
            <person name="Han C."/>
            <person name="Tapia R."/>
            <person name="Goodwin L.A."/>
            <person name="Pitluck S."/>
            <person name="Liolios K."/>
            <person name="Mavromatis K."/>
            <person name="Pagani I."/>
            <person name="Ivanova N."/>
            <person name="Mikhailova N."/>
            <person name="Pati A."/>
            <person name="Chen A."/>
            <person name="Palaniappan K."/>
            <person name="Land M."/>
            <person name="Chang Y.J."/>
            <person name="Jeffries C.D."/>
            <person name="Brambilla E.M."/>
            <person name="Rohde M."/>
            <person name="Spring S."/>
            <person name="Detter J.C."/>
            <person name="Woyke T."/>
            <person name="Bristow J."/>
            <person name="Eisen J.A."/>
            <person name="Markowitz V."/>
            <person name="Hugenholtz P."/>
            <person name="Kyrpides N.C."/>
            <person name="Klenk H.P."/>
        </authorList>
    </citation>
    <scope>NUCLEOTIDE SEQUENCE [LARGE SCALE GENOMIC DNA]</scope>
    <source>
        <strain evidence="6">ATCC BAA-1197 / DSM 17291 / Cas60314</strain>
    </source>
</reference>
<dbReference type="STRING" id="580340.Tlie_1508"/>
<evidence type="ECO:0000313" key="6">
    <source>
        <dbReference type="Proteomes" id="UP000005868"/>
    </source>
</evidence>
<dbReference type="PROSITE" id="PS00519">
    <property type="entry name" value="HTH_ASNC_1"/>
    <property type="match status" value="1"/>
</dbReference>
<sequence>MGRKKNSSTSIIDDINKKIIKILHKDAKASLKEIGAEVGLSCSSVGERIKKLEQLGIIRGYSALIDEEMLGFPIIAIIAMQCHSPQKEKDLLQKLPSESAVRQFWNVTGDIDIYMEAAFPSMKELNEFLHKLYDFGKPSTSIAINKPCKTFSL</sequence>
<dbReference type="Gene3D" id="3.30.70.920">
    <property type="match status" value="1"/>
</dbReference>
<dbReference type="InterPro" id="IPR019887">
    <property type="entry name" value="Tscrpt_reg_AsnC/Lrp_C"/>
</dbReference>
<organism evidence="5 6">
    <name type="scientific">Thermovirga lienii (strain ATCC BAA-1197 / DSM 17291 / Cas60314)</name>
    <dbReference type="NCBI Taxonomy" id="580340"/>
    <lineage>
        <taxon>Bacteria</taxon>
        <taxon>Thermotogati</taxon>
        <taxon>Synergistota</taxon>
        <taxon>Synergistia</taxon>
        <taxon>Synergistales</taxon>
        <taxon>Thermovirgaceae</taxon>
        <taxon>Thermovirga</taxon>
    </lineage>
</organism>
<reference evidence="6" key="1">
    <citation type="submission" date="2011-10" db="EMBL/GenBank/DDBJ databases">
        <title>The complete genome of chromosome of Thermovirga lienii DSM 17291.</title>
        <authorList>
            <consortium name="US DOE Joint Genome Institute (JGI-PGF)"/>
            <person name="Lucas S."/>
            <person name="Copeland A."/>
            <person name="Lapidus A."/>
            <person name="Glavina del Rio T."/>
            <person name="Dalin E."/>
            <person name="Tice H."/>
            <person name="Bruce D."/>
            <person name="Goodwin L."/>
            <person name="Pitluck S."/>
            <person name="Peters L."/>
            <person name="Mikhailova N."/>
            <person name="Saunders E."/>
            <person name="Kyrpides N."/>
            <person name="Mavromatis K."/>
            <person name="Ivanova N."/>
            <person name="Last F.I."/>
            <person name="Brettin T."/>
            <person name="Detter J.C."/>
            <person name="Han C."/>
            <person name="Larimer F."/>
            <person name="Land M."/>
            <person name="Hauser L."/>
            <person name="Markowitz V."/>
            <person name="Cheng J.-F."/>
            <person name="Hugenholtz P."/>
            <person name="Woyke T."/>
            <person name="Wu D."/>
            <person name="Spring S."/>
            <person name="Schroeder M."/>
            <person name="Brambilla E.-M."/>
            <person name="Klenk H.-P."/>
            <person name="Eisen J.A."/>
        </authorList>
    </citation>
    <scope>NUCLEOTIDE SEQUENCE [LARGE SCALE GENOMIC DNA]</scope>
    <source>
        <strain evidence="6">ATCC BAA-1197 / DSM 17291 / Cas60314</strain>
    </source>
</reference>
<dbReference type="InterPro" id="IPR036388">
    <property type="entry name" value="WH-like_DNA-bd_sf"/>
</dbReference>
<dbReference type="GO" id="GO:0043565">
    <property type="term" value="F:sequence-specific DNA binding"/>
    <property type="evidence" value="ECO:0007669"/>
    <property type="project" value="InterPro"/>
</dbReference>
<dbReference type="InterPro" id="IPR036390">
    <property type="entry name" value="WH_DNA-bd_sf"/>
</dbReference>
<dbReference type="Proteomes" id="UP000005868">
    <property type="component" value="Chromosome"/>
</dbReference>
<dbReference type="SMART" id="SM00344">
    <property type="entry name" value="HTH_ASNC"/>
    <property type="match status" value="1"/>
</dbReference>
<protein>
    <submittedName>
        <fullName evidence="5">Transcriptional regulator, AsnC family</fullName>
    </submittedName>
</protein>
<keyword evidence="1" id="KW-0805">Transcription regulation</keyword>
<dbReference type="InterPro" id="IPR011008">
    <property type="entry name" value="Dimeric_a/b-barrel"/>
</dbReference>
<dbReference type="KEGG" id="tli:Tlie_1508"/>
<accession>G7V7B5</accession>
<dbReference type="Pfam" id="PF13404">
    <property type="entry name" value="HTH_AsnC-type"/>
    <property type="match status" value="1"/>
</dbReference>
<dbReference type="eggNOG" id="COG1522">
    <property type="taxonomic scope" value="Bacteria"/>
</dbReference>
<dbReference type="SUPFAM" id="SSF46785">
    <property type="entry name" value="Winged helix' DNA-binding domain"/>
    <property type="match status" value="1"/>
</dbReference>
<name>G7V7B5_THELD</name>
<dbReference type="GO" id="GO:0043200">
    <property type="term" value="P:response to amino acid"/>
    <property type="evidence" value="ECO:0007669"/>
    <property type="project" value="TreeGrafter"/>
</dbReference>
<keyword evidence="6" id="KW-1185">Reference proteome</keyword>
<dbReference type="Gene3D" id="1.10.10.10">
    <property type="entry name" value="Winged helix-like DNA-binding domain superfamily/Winged helix DNA-binding domain"/>
    <property type="match status" value="1"/>
</dbReference>
<evidence type="ECO:0000313" key="5">
    <source>
        <dbReference type="EMBL" id="AER67231.1"/>
    </source>
</evidence>
<dbReference type="PRINTS" id="PR00033">
    <property type="entry name" value="HTHASNC"/>
</dbReference>
<dbReference type="Pfam" id="PF01037">
    <property type="entry name" value="AsnC_trans_reg"/>
    <property type="match status" value="1"/>
</dbReference>
<dbReference type="PANTHER" id="PTHR30154">
    <property type="entry name" value="LEUCINE-RESPONSIVE REGULATORY PROTEIN"/>
    <property type="match status" value="1"/>
</dbReference>
<dbReference type="EMBL" id="CP003096">
    <property type="protein sequence ID" value="AER67231.1"/>
    <property type="molecule type" value="Genomic_DNA"/>
</dbReference>
<feature type="domain" description="HTH asnC-type" evidence="4">
    <location>
        <begin position="12"/>
        <end position="73"/>
    </location>
</feature>
<gene>
    <name evidence="5" type="ordered locus">Tlie_1508</name>
</gene>
<evidence type="ECO:0000259" key="4">
    <source>
        <dbReference type="PROSITE" id="PS50956"/>
    </source>
</evidence>
<keyword evidence="3" id="KW-0804">Transcription</keyword>
<evidence type="ECO:0000256" key="2">
    <source>
        <dbReference type="ARBA" id="ARBA00023125"/>
    </source>
</evidence>
<keyword evidence="2" id="KW-0238">DNA-binding</keyword>
<dbReference type="GO" id="GO:0005829">
    <property type="term" value="C:cytosol"/>
    <property type="evidence" value="ECO:0007669"/>
    <property type="project" value="TreeGrafter"/>
</dbReference>
<dbReference type="SUPFAM" id="SSF54909">
    <property type="entry name" value="Dimeric alpha+beta barrel"/>
    <property type="match status" value="1"/>
</dbReference>
<evidence type="ECO:0000256" key="3">
    <source>
        <dbReference type="ARBA" id="ARBA00023163"/>
    </source>
</evidence>
<dbReference type="InterPro" id="IPR019888">
    <property type="entry name" value="Tscrpt_reg_AsnC-like"/>
</dbReference>
<evidence type="ECO:0000256" key="1">
    <source>
        <dbReference type="ARBA" id="ARBA00023015"/>
    </source>
</evidence>
<dbReference type="InterPro" id="IPR019885">
    <property type="entry name" value="Tscrpt_reg_HTH_AsnC-type_CS"/>
</dbReference>
<dbReference type="AlphaFoldDB" id="G7V7B5"/>
<dbReference type="PROSITE" id="PS50956">
    <property type="entry name" value="HTH_ASNC_2"/>
    <property type="match status" value="1"/>
</dbReference>